<accession>A0ABS7FYL3</accession>
<dbReference type="Proteomes" id="UP000774570">
    <property type="component" value="Unassembled WGS sequence"/>
</dbReference>
<dbReference type="RefSeq" id="WP_220168743.1">
    <property type="nucleotide sequence ID" value="NZ_JAIBOA010000016.1"/>
</dbReference>
<evidence type="ECO:0000313" key="2">
    <source>
        <dbReference type="Proteomes" id="UP000774570"/>
    </source>
</evidence>
<reference evidence="1 2" key="1">
    <citation type="submission" date="2021-07" db="EMBL/GenBank/DDBJ databases">
        <title>Actinomadura sp. PM05-2 isolated from lichen.</title>
        <authorList>
            <person name="Somphong A."/>
            <person name="Phongsopitanun W."/>
            <person name="Tanasupawat S."/>
            <person name="Peongsungnone V."/>
        </authorList>
    </citation>
    <scope>NUCLEOTIDE SEQUENCE [LARGE SCALE GENOMIC DNA]</scope>
    <source>
        <strain evidence="1 2">PM05-2</strain>
    </source>
</reference>
<comment type="caution">
    <text evidence="1">The sequence shown here is derived from an EMBL/GenBank/DDBJ whole genome shotgun (WGS) entry which is preliminary data.</text>
</comment>
<name>A0ABS7FYL3_9ACTN</name>
<keyword evidence="2" id="KW-1185">Reference proteome</keyword>
<protein>
    <submittedName>
        <fullName evidence="1">Uncharacterized protein</fullName>
    </submittedName>
</protein>
<sequence length="72" mass="7952">MSIATFDTIRRLSSQRARQAPRDGDEHLVHLLMAHWALHTGRPLPAKSSSAMTEDELLDFWADPVLAGPAST</sequence>
<organism evidence="1 2">
    <name type="scientific">Actinomadura parmotrematis</name>
    <dbReference type="NCBI Taxonomy" id="2864039"/>
    <lineage>
        <taxon>Bacteria</taxon>
        <taxon>Bacillati</taxon>
        <taxon>Actinomycetota</taxon>
        <taxon>Actinomycetes</taxon>
        <taxon>Streptosporangiales</taxon>
        <taxon>Thermomonosporaceae</taxon>
        <taxon>Actinomadura</taxon>
    </lineage>
</organism>
<evidence type="ECO:0000313" key="1">
    <source>
        <dbReference type="EMBL" id="MBW8485522.1"/>
    </source>
</evidence>
<proteinExistence type="predicted"/>
<gene>
    <name evidence="1" type="ORF">K1Y72_24290</name>
</gene>
<dbReference type="EMBL" id="JAIBOA010000016">
    <property type="protein sequence ID" value="MBW8485522.1"/>
    <property type="molecule type" value="Genomic_DNA"/>
</dbReference>